<dbReference type="InterPro" id="IPR011335">
    <property type="entry name" value="Restrct_endonuc-II-like"/>
</dbReference>
<dbReference type="EMBL" id="MFEG01000008">
    <property type="protein sequence ID" value="OGE76417.1"/>
    <property type="molecule type" value="Genomic_DNA"/>
</dbReference>
<reference evidence="2 3" key="1">
    <citation type="journal article" date="2016" name="Nat. Commun.">
        <title>Thousands of microbial genomes shed light on interconnected biogeochemical processes in an aquifer system.</title>
        <authorList>
            <person name="Anantharaman K."/>
            <person name="Brown C.T."/>
            <person name="Hug L.A."/>
            <person name="Sharon I."/>
            <person name="Castelle C.J."/>
            <person name="Probst A.J."/>
            <person name="Thomas B.C."/>
            <person name="Singh A."/>
            <person name="Wilkins M.J."/>
            <person name="Karaoz U."/>
            <person name="Brodie E.L."/>
            <person name="Williams K.H."/>
            <person name="Hubbard S.S."/>
            <person name="Banfield J.F."/>
        </authorList>
    </citation>
    <scope>NUCLEOTIDE SEQUENCE [LARGE SCALE GENOMIC DNA]</scope>
</reference>
<dbReference type="Pfam" id="PF04480">
    <property type="entry name" value="DUF559"/>
    <property type="match status" value="1"/>
</dbReference>
<protein>
    <recommendedName>
        <fullName evidence="1">DUF559 domain-containing protein</fullName>
    </recommendedName>
</protein>
<evidence type="ECO:0000259" key="1">
    <source>
        <dbReference type="Pfam" id="PF04480"/>
    </source>
</evidence>
<dbReference type="CDD" id="cd01038">
    <property type="entry name" value="Endonuclease_DUF559"/>
    <property type="match status" value="1"/>
</dbReference>
<organism evidence="2 3">
    <name type="scientific">Candidatus Doudnabacteria bacterium RIFCSPHIGHO2_01_52_17</name>
    <dbReference type="NCBI Taxonomy" id="1817820"/>
    <lineage>
        <taxon>Bacteria</taxon>
        <taxon>Candidatus Doudnaibacteriota</taxon>
    </lineage>
</organism>
<sequence>MMVKIRNKKEYKIFRAKLRKNMPAPELVLWQVLRRQSLGVKFRRQFSFNNCIFDFYAPSINLAIEIDGESHFQSLAARQKDRTRNEKLLRQGIKVLRLNNQEIMKNLEGSIAKILRHLPPHNLPLRMGEKEKTYG</sequence>
<proteinExistence type="predicted"/>
<comment type="caution">
    <text evidence="2">The sequence shown here is derived from an EMBL/GenBank/DDBJ whole genome shotgun (WGS) entry which is preliminary data.</text>
</comment>
<dbReference type="InterPro" id="IPR047216">
    <property type="entry name" value="Endonuclease_DUF559_bact"/>
</dbReference>
<dbReference type="InterPro" id="IPR007569">
    <property type="entry name" value="DUF559"/>
</dbReference>
<dbReference type="AlphaFoldDB" id="A0A1F5NFG2"/>
<dbReference type="PANTHER" id="PTHR38590">
    <property type="entry name" value="BLL0828 PROTEIN"/>
    <property type="match status" value="1"/>
</dbReference>
<dbReference type="Gene3D" id="3.40.960.10">
    <property type="entry name" value="VSR Endonuclease"/>
    <property type="match status" value="1"/>
</dbReference>
<dbReference type="PANTHER" id="PTHR38590:SF1">
    <property type="entry name" value="BLL0828 PROTEIN"/>
    <property type="match status" value="1"/>
</dbReference>
<evidence type="ECO:0000313" key="2">
    <source>
        <dbReference type="EMBL" id="OGE76417.1"/>
    </source>
</evidence>
<dbReference type="Proteomes" id="UP000176547">
    <property type="component" value="Unassembled WGS sequence"/>
</dbReference>
<name>A0A1F5NFG2_9BACT</name>
<dbReference type="SUPFAM" id="SSF52980">
    <property type="entry name" value="Restriction endonuclease-like"/>
    <property type="match status" value="1"/>
</dbReference>
<accession>A0A1F5NFG2</accession>
<evidence type="ECO:0000313" key="3">
    <source>
        <dbReference type="Proteomes" id="UP000176547"/>
    </source>
</evidence>
<feature type="domain" description="DUF559" evidence="1">
    <location>
        <begin position="14"/>
        <end position="118"/>
    </location>
</feature>
<gene>
    <name evidence="2" type="ORF">A3K06_02710</name>
</gene>